<evidence type="ECO:0000256" key="2">
    <source>
        <dbReference type="ARBA" id="ARBA00009457"/>
    </source>
</evidence>
<evidence type="ECO:0000256" key="3">
    <source>
        <dbReference type="ARBA" id="ARBA00022692"/>
    </source>
</evidence>
<dbReference type="AlphaFoldDB" id="A0A3R7JLH4"/>
<proteinExistence type="inferred from homology"/>
<dbReference type="Pfam" id="PF03381">
    <property type="entry name" value="CDC50"/>
    <property type="match status" value="1"/>
</dbReference>
<evidence type="ECO:0000256" key="5">
    <source>
        <dbReference type="ARBA" id="ARBA00023136"/>
    </source>
</evidence>
<keyword evidence="7" id="KW-1185">Reference proteome</keyword>
<dbReference type="PANTHER" id="PTHR10926:SF0">
    <property type="entry name" value="CDC50, ISOFORM A"/>
    <property type="match status" value="1"/>
</dbReference>
<comment type="caution">
    <text evidence="6">The sequence shown here is derived from an EMBL/GenBank/DDBJ whole genome shotgun (WGS) entry which is preliminary data.</text>
</comment>
<evidence type="ECO:0000256" key="4">
    <source>
        <dbReference type="ARBA" id="ARBA00022989"/>
    </source>
</evidence>
<keyword evidence="4" id="KW-1133">Transmembrane helix</keyword>
<dbReference type="InParanoid" id="A0A3R7JLH4"/>
<evidence type="ECO:0000313" key="6">
    <source>
        <dbReference type="EMBL" id="KAG5450944.1"/>
    </source>
</evidence>
<dbReference type="GO" id="GO:0005794">
    <property type="term" value="C:Golgi apparatus"/>
    <property type="evidence" value="ECO:0007669"/>
    <property type="project" value="TreeGrafter"/>
</dbReference>
<comment type="subcellular location">
    <subcellularLocation>
        <location evidence="1">Membrane</location>
        <topology evidence="1">Multi-pass membrane protein</topology>
    </subcellularLocation>
</comment>
<evidence type="ECO:0000313" key="7">
    <source>
        <dbReference type="Proteomes" id="UP000286415"/>
    </source>
</evidence>
<keyword evidence="5" id="KW-0472">Membrane</keyword>
<comment type="similarity">
    <text evidence="2">Belongs to the CDC50/LEM3 family.</text>
</comment>
<dbReference type="EMBL" id="NIRI02000042">
    <property type="protein sequence ID" value="KAG5450944.1"/>
    <property type="molecule type" value="Genomic_DNA"/>
</dbReference>
<reference evidence="6 7" key="1">
    <citation type="journal article" date="2018" name="Biotechnol. Adv.">
        <title>Improved genomic resources and new bioinformatic workflow for the carcinogenic parasite Clonorchis sinensis: Biotechnological implications.</title>
        <authorList>
            <person name="Wang D."/>
            <person name="Korhonen P.K."/>
            <person name="Gasser R.B."/>
            <person name="Young N.D."/>
        </authorList>
    </citation>
    <scope>NUCLEOTIDE SEQUENCE [LARGE SCALE GENOMIC DNA]</scope>
    <source>
        <strain evidence="6">Cs-k2</strain>
    </source>
</reference>
<protein>
    <submittedName>
        <fullName evidence="6">Cell cycle control protein 50A</fullName>
    </submittedName>
</protein>
<keyword evidence="3" id="KW-0812">Transmembrane</keyword>
<evidence type="ECO:0000256" key="1">
    <source>
        <dbReference type="ARBA" id="ARBA00004141"/>
    </source>
</evidence>
<reference evidence="6 7" key="2">
    <citation type="journal article" date="2021" name="Genomics">
        <title>High-quality reference genome for Clonorchis sinensis.</title>
        <authorList>
            <person name="Young N.D."/>
            <person name="Stroehlein A.J."/>
            <person name="Kinkar L."/>
            <person name="Wang T."/>
            <person name="Sohn W.M."/>
            <person name="Chang B.C.H."/>
            <person name="Kaur P."/>
            <person name="Weisz D."/>
            <person name="Dudchenko O."/>
            <person name="Aiden E.L."/>
            <person name="Korhonen P.K."/>
            <person name="Gasser R.B."/>
        </authorList>
    </citation>
    <scope>NUCLEOTIDE SEQUENCE [LARGE SCALE GENOMIC DNA]</scope>
    <source>
        <strain evidence="6">Cs-k2</strain>
    </source>
</reference>
<dbReference type="PANTHER" id="PTHR10926">
    <property type="entry name" value="CELL CYCLE CONTROL PROTEIN 50"/>
    <property type="match status" value="1"/>
</dbReference>
<sequence length="193" mass="21487">MMTQWAPSCYLACSLEVKSTTSPSAYLGAVQSLIAGRHGIHKSTQITHSFGAGFYLTFPVIPRERDPCLAVGKLTYPVTQFGGTKRFILSTESWLGGRNPTLGIAYIVVGSICLVLGILFLILHYRLPRSSECWEHRGGKIMKWWREIILVIVWVVFAFQDVIHATHSVLGWQLTDINGVHAVSSYDTCLNDC</sequence>
<gene>
    <name evidence="6" type="ORF">CSKR_105300</name>
</gene>
<dbReference type="OrthoDB" id="340608at2759"/>
<accession>A0A3R7JLH4</accession>
<organism evidence="6 7">
    <name type="scientific">Clonorchis sinensis</name>
    <name type="common">Chinese liver fluke</name>
    <dbReference type="NCBI Taxonomy" id="79923"/>
    <lineage>
        <taxon>Eukaryota</taxon>
        <taxon>Metazoa</taxon>
        <taxon>Spiralia</taxon>
        <taxon>Lophotrochozoa</taxon>
        <taxon>Platyhelminthes</taxon>
        <taxon>Trematoda</taxon>
        <taxon>Digenea</taxon>
        <taxon>Opisthorchiida</taxon>
        <taxon>Opisthorchiata</taxon>
        <taxon>Opisthorchiidae</taxon>
        <taxon>Clonorchis</taxon>
    </lineage>
</organism>
<dbReference type="InterPro" id="IPR005045">
    <property type="entry name" value="CDC50/LEM3_fam"/>
</dbReference>
<dbReference type="Proteomes" id="UP000286415">
    <property type="component" value="Unassembled WGS sequence"/>
</dbReference>
<dbReference type="GO" id="GO:0005783">
    <property type="term" value="C:endoplasmic reticulum"/>
    <property type="evidence" value="ECO:0007669"/>
    <property type="project" value="TreeGrafter"/>
</dbReference>
<name>A0A3R7JLH4_CLOSI</name>
<dbReference type="STRING" id="79923.A0A3R7JLH4"/>
<dbReference type="GO" id="GO:0005886">
    <property type="term" value="C:plasma membrane"/>
    <property type="evidence" value="ECO:0007669"/>
    <property type="project" value="TreeGrafter"/>
</dbReference>